<name>A0A0A9AXY6_ARUDO</name>
<dbReference type="EMBL" id="GBRH01241311">
    <property type="protein sequence ID" value="JAD56584.1"/>
    <property type="molecule type" value="Transcribed_RNA"/>
</dbReference>
<evidence type="ECO:0000313" key="1">
    <source>
        <dbReference type="EMBL" id="JAD56584.1"/>
    </source>
</evidence>
<accession>A0A0A9AXY6</accession>
<dbReference type="AlphaFoldDB" id="A0A0A9AXY6"/>
<sequence>MTVKKNRHVIGSGQCQLNWVHHVGGLKSS</sequence>
<reference evidence="1" key="1">
    <citation type="submission" date="2014-09" db="EMBL/GenBank/DDBJ databases">
        <authorList>
            <person name="Magalhaes I.L.F."/>
            <person name="Oliveira U."/>
            <person name="Santos F.R."/>
            <person name="Vidigal T.H.D.A."/>
            <person name="Brescovit A.D."/>
            <person name="Santos A.J."/>
        </authorList>
    </citation>
    <scope>NUCLEOTIDE SEQUENCE</scope>
    <source>
        <tissue evidence="1">Shoot tissue taken approximately 20 cm above the soil surface</tissue>
    </source>
</reference>
<reference evidence="1" key="2">
    <citation type="journal article" date="2015" name="Data Brief">
        <title>Shoot transcriptome of the giant reed, Arundo donax.</title>
        <authorList>
            <person name="Barrero R.A."/>
            <person name="Guerrero F.D."/>
            <person name="Moolhuijzen P."/>
            <person name="Goolsby J.A."/>
            <person name="Tidwell J."/>
            <person name="Bellgard S.E."/>
            <person name="Bellgard M.I."/>
        </authorList>
    </citation>
    <scope>NUCLEOTIDE SEQUENCE</scope>
    <source>
        <tissue evidence="1">Shoot tissue taken approximately 20 cm above the soil surface</tissue>
    </source>
</reference>
<proteinExistence type="predicted"/>
<organism evidence="1">
    <name type="scientific">Arundo donax</name>
    <name type="common">Giant reed</name>
    <name type="synonym">Donax arundinaceus</name>
    <dbReference type="NCBI Taxonomy" id="35708"/>
    <lineage>
        <taxon>Eukaryota</taxon>
        <taxon>Viridiplantae</taxon>
        <taxon>Streptophyta</taxon>
        <taxon>Embryophyta</taxon>
        <taxon>Tracheophyta</taxon>
        <taxon>Spermatophyta</taxon>
        <taxon>Magnoliopsida</taxon>
        <taxon>Liliopsida</taxon>
        <taxon>Poales</taxon>
        <taxon>Poaceae</taxon>
        <taxon>PACMAD clade</taxon>
        <taxon>Arundinoideae</taxon>
        <taxon>Arundineae</taxon>
        <taxon>Arundo</taxon>
    </lineage>
</organism>
<protein>
    <submittedName>
        <fullName evidence="1">Uncharacterized protein</fullName>
    </submittedName>
</protein>